<organism evidence="5 6">
    <name type="scientific">Silvanigrella paludirubra</name>
    <dbReference type="NCBI Taxonomy" id="2499159"/>
    <lineage>
        <taxon>Bacteria</taxon>
        <taxon>Pseudomonadati</taxon>
        <taxon>Bdellovibrionota</taxon>
        <taxon>Oligoflexia</taxon>
        <taxon>Silvanigrellales</taxon>
        <taxon>Silvanigrellaceae</taxon>
        <taxon>Silvanigrella</taxon>
    </lineage>
</organism>
<dbReference type="EMBL" id="WFLM01000003">
    <property type="protein sequence ID" value="KAB8038754.1"/>
    <property type="molecule type" value="Genomic_DNA"/>
</dbReference>
<dbReference type="InterPro" id="IPR029467">
    <property type="entry name" value="Cyt_c7-like"/>
</dbReference>
<protein>
    <submittedName>
        <fullName evidence="5">Cytochrome C</fullName>
    </submittedName>
</protein>
<sequence>MEPIFPKWTNRIPLYLGIGIPLLVIAIVTGIWYYFSPKFLAVGYEPEQPIAFSHQLHAGQMGIDCRYCHSGIDKTEIAPLPPTETCMGCHNKVKKDSPRLELLHKSYKNKTPIPWVHVYSLPRYSHFNHSAHLTAGVGCVSCHGDVSKMETIRLVSPLSMGWCLECHRDPMPNIRPQNQITNMIYDPHASGYIPTNDPDYKDKLIQPPQACGACHY</sequence>
<feature type="domain" description="Cytochrome c7-like" evidence="4">
    <location>
        <begin position="51"/>
        <end position="96"/>
    </location>
</feature>
<feature type="binding site" description="axial binding residue" evidence="2">
    <location>
        <position position="54"/>
    </location>
    <ligand>
        <name>heme c</name>
        <dbReference type="ChEBI" id="CHEBI:61717"/>
        <label>3</label>
    </ligand>
    <ligandPart>
        <name>Fe</name>
        <dbReference type="ChEBI" id="CHEBI:18248"/>
    </ligandPart>
</feature>
<dbReference type="Pfam" id="PF14522">
    <property type="entry name" value="Cytochrome_C7"/>
    <property type="match status" value="1"/>
</dbReference>
<keyword evidence="3" id="KW-0472">Membrane</keyword>
<feature type="binding site" description="axial binding residue" evidence="2">
    <location>
        <position position="57"/>
    </location>
    <ligand>
        <name>heme c</name>
        <dbReference type="ChEBI" id="CHEBI:61717"/>
        <label>1</label>
    </ligand>
    <ligandPart>
        <name>Fe</name>
        <dbReference type="ChEBI" id="CHEBI:18248"/>
    </ligandPart>
</feature>
<keyword evidence="6" id="KW-1185">Reference proteome</keyword>
<evidence type="ECO:0000313" key="5">
    <source>
        <dbReference type="EMBL" id="KAB8038754.1"/>
    </source>
</evidence>
<keyword evidence="2" id="KW-0408">Iron</keyword>
<evidence type="ECO:0000313" key="6">
    <source>
        <dbReference type="Proteomes" id="UP000437748"/>
    </source>
</evidence>
<keyword evidence="3" id="KW-0812">Transmembrane</keyword>
<feature type="binding site" description="axial binding residue" evidence="2">
    <location>
        <position position="68"/>
    </location>
    <ligand>
        <name>heme c</name>
        <dbReference type="ChEBI" id="CHEBI:61717"/>
        <label>1</label>
    </ligand>
    <ligandPart>
        <name>Fe</name>
        <dbReference type="ChEBI" id="CHEBI:18248"/>
    </ligandPart>
</feature>
<evidence type="ECO:0000256" key="2">
    <source>
        <dbReference type="PIRSR" id="PIRSR602322-1"/>
    </source>
</evidence>
<evidence type="ECO:0000256" key="1">
    <source>
        <dbReference type="ARBA" id="ARBA00022723"/>
    </source>
</evidence>
<evidence type="ECO:0000256" key="3">
    <source>
        <dbReference type="SAM" id="Phobius"/>
    </source>
</evidence>
<keyword evidence="1 2" id="KW-0479">Metal-binding</keyword>
<dbReference type="Proteomes" id="UP000437748">
    <property type="component" value="Unassembled WGS sequence"/>
</dbReference>
<dbReference type="PANTHER" id="PTHR39425:SF1">
    <property type="entry name" value="CYTOCHROME C7-LIKE DOMAIN-CONTAINING PROTEIN"/>
    <property type="match status" value="1"/>
</dbReference>
<dbReference type="RefSeq" id="WP_153420055.1">
    <property type="nucleotide sequence ID" value="NZ_WFLM01000003.1"/>
</dbReference>
<dbReference type="GO" id="GO:0046872">
    <property type="term" value="F:metal ion binding"/>
    <property type="evidence" value="ECO:0007669"/>
    <property type="project" value="UniProtKB-KW"/>
</dbReference>
<reference evidence="5 6" key="1">
    <citation type="submission" date="2019-10" db="EMBL/GenBank/DDBJ databases">
        <title>New species of Slilvanegrellaceae.</title>
        <authorList>
            <person name="Pitt A."/>
            <person name="Hahn M.W."/>
        </authorList>
    </citation>
    <scope>NUCLEOTIDE SEQUENCE [LARGE SCALE GENOMIC DNA]</scope>
    <source>
        <strain evidence="5 6">SP-Ram-0.45-NSY-1</strain>
    </source>
</reference>
<dbReference type="OrthoDB" id="5294658at2"/>
<feature type="transmembrane region" description="Helical" evidence="3">
    <location>
        <begin position="12"/>
        <end position="35"/>
    </location>
</feature>
<feature type="binding site" description="axial binding residue" evidence="2">
    <location>
        <position position="69"/>
    </location>
    <ligand>
        <name>heme c</name>
        <dbReference type="ChEBI" id="CHEBI:61717"/>
        <label>2</label>
    </ligand>
    <ligandPart>
        <name>Fe</name>
        <dbReference type="ChEBI" id="CHEBI:18248"/>
    </ligandPart>
</feature>
<evidence type="ECO:0000259" key="4">
    <source>
        <dbReference type="Pfam" id="PF14522"/>
    </source>
</evidence>
<comment type="caution">
    <text evidence="5">The sequence shown here is derived from an EMBL/GenBank/DDBJ whole genome shotgun (WGS) entry which is preliminary data.</text>
</comment>
<keyword evidence="2" id="KW-0349">Heme</keyword>
<feature type="binding site" description="axial binding residue" evidence="2">
    <location>
        <position position="90"/>
    </location>
    <ligand>
        <name>heme c</name>
        <dbReference type="ChEBI" id="CHEBI:61717"/>
        <label>1</label>
    </ligand>
    <ligandPart>
        <name>Fe</name>
        <dbReference type="ChEBI" id="CHEBI:18248"/>
    </ligandPart>
</feature>
<comment type="cofactor">
    <cofactor evidence="2">
        <name>heme c</name>
        <dbReference type="ChEBI" id="CHEBI:61717"/>
    </cofactor>
    <text evidence="2">Binds 4 heme c groups covalently per monomer.</text>
</comment>
<dbReference type="InterPro" id="IPR036280">
    <property type="entry name" value="Multihaem_cyt_sf"/>
</dbReference>
<dbReference type="PANTHER" id="PTHR39425">
    <property type="entry name" value="LIPOPROTEIN CYTOCHROME C"/>
    <property type="match status" value="1"/>
</dbReference>
<dbReference type="GO" id="GO:0020037">
    <property type="term" value="F:heme binding"/>
    <property type="evidence" value="ECO:0007669"/>
    <property type="project" value="InterPro"/>
</dbReference>
<gene>
    <name evidence="5" type="ORF">GCL60_07780</name>
</gene>
<dbReference type="InterPro" id="IPR002322">
    <property type="entry name" value="Cyt_c_III"/>
</dbReference>
<dbReference type="AlphaFoldDB" id="A0A6N6VU35"/>
<accession>A0A6N6VU35</accession>
<dbReference type="PRINTS" id="PR00609">
    <property type="entry name" value="CYTOCHROMEC3"/>
</dbReference>
<keyword evidence="3" id="KW-1133">Transmembrane helix</keyword>
<dbReference type="SUPFAM" id="SSF48695">
    <property type="entry name" value="Multiheme cytochromes"/>
    <property type="match status" value="1"/>
</dbReference>
<feature type="binding site" description="axial binding residue" evidence="2">
    <location>
        <position position="65"/>
    </location>
    <ligand>
        <name>heme c</name>
        <dbReference type="ChEBI" id="CHEBI:61717"/>
        <label>1</label>
    </ligand>
    <ligandPart>
        <name>Fe</name>
        <dbReference type="ChEBI" id="CHEBI:18248"/>
    </ligandPart>
</feature>
<feature type="binding site" description="axial binding residue" evidence="2">
    <location>
        <position position="89"/>
    </location>
    <ligand>
        <name>heme c</name>
        <dbReference type="ChEBI" id="CHEBI:61717"/>
        <label>1</label>
    </ligand>
    <ligandPart>
        <name>Fe</name>
        <dbReference type="ChEBI" id="CHEBI:18248"/>
    </ligandPart>
</feature>
<proteinExistence type="predicted"/>
<dbReference type="Gene3D" id="3.90.10.10">
    <property type="entry name" value="Cytochrome C3"/>
    <property type="match status" value="2"/>
</dbReference>
<dbReference type="GO" id="GO:0009055">
    <property type="term" value="F:electron transfer activity"/>
    <property type="evidence" value="ECO:0007669"/>
    <property type="project" value="InterPro"/>
</dbReference>
<name>A0A6N6VU35_9BACT</name>
<dbReference type="CDD" id="cd08168">
    <property type="entry name" value="Cytochrom_C3"/>
    <property type="match status" value="1"/>
</dbReference>